<organism evidence="9 10">
    <name type="scientific">Lithocarpus litseifolius</name>
    <dbReference type="NCBI Taxonomy" id="425828"/>
    <lineage>
        <taxon>Eukaryota</taxon>
        <taxon>Viridiplantae</taxon>
        <taxon>Streptophyta</taxon>
        <taxon>Embryophyta</taxon>
        <taxon>Tracheophyta</taxon>
        <taxon>Spermatophyta</taxon>
        <taxon>Magnoliopsida</taxon>
        <taxon>eudicotyledons</taxon>
        <taxon>Gunneridae</taxon>
        <taxon>Pentapetalae</taxon>
        <taxon>rosids</taxon>
        <taxon>fabids</taxon>
        <taxon>Fagales</taxon>
        <taxon>Fagaceae</taxon>
        <taxon>Lithocarpus</taxon>
    </lineage>
</organism>
<comment type="cofactor">
    <cofactor evidence="1">
        <name>a divalent metal cation</name>
        <dbReference type="ChEBI" id="CHEBI:60240"/>
    </cofactor>
</comment>
<dbReference type="GO" id="GO:0016787">
    <property type="term" value="F:hydrolase activity"/>
    <property type="evidence" value="ECO:0007669"/>
    <property type="project" value="UniProtKB-KW"/>
</dbReference>
<evidence type="ECO:0000256" key="2">
    <source>
        <dbReference type="ARBA" id="ARBA00004123"/>
    </source>
</evidence>
<comment type="subcellular location">
    <subcellularLocation>
        <location evidence="2">Nucleus</location>
    </subcellularLocation>
</comment>
<dbReference type="Proteomes" id="UP001459277">
    <property type="component" value="Unassembled WGS sequence"/>
</dbReference>
<keyword evidence="7" id="KW-0539">Nucleus</keyword>
<dbReference type="GO" id="GO:0046872">
    <property type="term" value="F:metal ion binding"/>
    <property type="evidence" value="ECO:0007669"/>
    <property type="project" value="UniProtKB-KW"/>
</dbReference>
<keyword evidence="6" id="KW-0378">Hydrolase</keyword>
<dbReference type="Pfam" id="PF13359">
    <property type="entry name" value="DDE_Tnp_4"/>
    <property type="match status" value="1"/>
</dbReference>
<dbReference type="InterPro" id="IPR027806">
    <property type="entry name" value="HARBI1_dom"/>
</dbReference>
<evidence type="ECO:0000313" key="10">
    <source>
        <dbReference type="Proteomes" id="UP001459277"/>
    </source>
</evidence>
<comment type="similarity">
    <text evidence="3">Belongs to the HARBI1 family.</text>
</comment>
<evidence type="ECO:0000256" key="5">
    <source>
        <dbReference type="ARBA" id="ARBA00022723"/>
    </source>
</evidence>
<dbReference type="InterPro" id="IPR045249">
    <property type="entry name" value="HARBI1-like"/>
</dbReference>
<keyword evidence="10" id="KW-1185">Reference proteome</keyword>
<name>A0AAW2C6W8_9ROSI</name>
<proteinExistence type="inferred from homology"/>
<gene>
    <name evidence="9" type="ORF">SO802_023416</name>
</gene>
<evidence type="ECO:0000259" key="8">
    <source>
        <dbReference type="Pfam" id="PF13359"/>
    </source>
</evidence>
<dbReference type="PANTHER" id="PTHR22930">
    <property type="match status" value="1"/>
</dbReference>
<comment type="caution">
    <text evidence="9">The sequence shown here is derived from an EMBL/GenBank/DDBJ whole genome shotgun (WGS) entry which is preliminary data.</text>
</comment>
<evidence type="ECO:0000256" key="3">
    <source>
        <dbReference type="ARBA" id="ARBA00006958"/>
    </source>
</evidence>
<dbReference type="EMBL" id="JAZDWU010000008">
    <property type="protein sequence ID" value="KAK9993713.1"/>
    <property type="molecule type" value="Genomic_DNA"/>
</dbReference>
<dbReference type="AlphaFoldDB" id="A0AAW2C6W8"/>
<dbReference type="GO" id="GO:0004518">
    <property type="term" value="F:nuclease activity"/>
    <property type="evidence" value="ECO:0007669"/>
    <property type="project" value="UniProtKB-KW"/>
</dbReference>
<dbReference type="PANTHER" id="PTHR22930:SF280">
    <property type="entry name" value="OS11G0202600 PROTEIN"/>
    <property type="match status" value="1"/>
</dbReference>
<evidence type="ECO:0000256" key="4">
    <source>
        <dbReference type="ARBA" id="ARBA00022722"/>
    </source>
</evidence>
<evidence type="ECO:0000256" key="6">
    <source>
        <dbReference type="ARBA" id="ARBA00022801"/>
    </source>
</evidence>
<accession>A0AAW2C6W8</accession>
<keyword evidence="5" id="KW-0479">Metal-binding</keyword>
<dbReference type="GO" id="GO:0005634">
    <property type="term" value="C:nucleus"/>
    <property type="evidence" value="ECO:0007669"/>
    <property type="project" value="UniProtKB-SubCell"/>
</dbReference>
<evidence type="ECO:0000313" key="9">
    <source>
        <dbReference type="EMBL" id="KAK9993713.1"/>
    </source>
</evidence>
<keyword evidence="4" id="KW-0540">Nuclease</keyword>
<reference evidence="9 10" key="1">
    <citation type="submission" date="2024-01" db="EMBL/GenBank/DDBJ databases">
        <title>A telomere-to-telomere, gap-free genome of sweet tea (Lithocarpus litseifolius).</title>
        <authorList>
            <person name="Zhou J."/>
        </authorList>
    </citation>
    <scope>NUCLEOTIDE SEQUENCE [LARGE SCALE GENOMIC DNA]</scope>
    <source>
        <strain evidence="9">Zhou-2022a</strain>
        <tissue evidence="9">Leaf</tissue>
    </source>
</reference>
<evidence type="ECO:0000256" key="7">
    <source>
        <dbReference type="ARBA" id="ARBA00023242"/>
    </source>
</evidence>
<feature type="domain" description="DDE Tnp4" evidence="8">
    <location>
        <begin position="62"/>
        <end position="115"/>
    </location>
</feature>
<sequence>MASGAEWLDAFLHYDFDDSYFNDVNVDAAYEDTDEDSSDLECDSKDEAEFDFVNPLKYVGAIDGTHVSARPPSNATQAYKSRKSTITMNVLCVCNMDIQFTYVHARWEGSANDSRARFPILNLMPKFKRSRQRYVIVACYALHNFIRTNNRGDELFHTWAPSGVEGTSTRSQASGNTRASSCTATQRHVVEMSDAAKRLMTQFRDDITNLI</sequence>
<protein>
    <recommendedName>
        <fullName evidence="8">DDE Tnp4 domain-containing protein</fullName>
    </recommendedName>
</protein>
<evidence type="ECO:0000256" key="1">
    <source>
        <dbReference type="ARBA" id="ARBA00001968"/>
    </source>
</evidence>